<evidence type="ECO:0000313" key="2">
    <source>
        <dbReference type="EMBL" id="ROL41848.1"/>
    </source>
</evidence>
<dbReference type="EMBL" id="RJVU01051519">
    <property type="protein sequence ID" value="ROL41848.1"/>
    <property type="molecule type" value="Genomic_DNA"/>
</dbReference>
<evidence type="ECO:0000313" key="3">
    <source>
        <dbReference type="Proteomes" id="UP000281406"/>
    </source>
</evidence>
<name>A0A3N0Y7S4_ANAGA</name>
<protein>
    <submittedName>
        <fullName evidence="2">Uncharacterized protein</fullName>
    </submittedName>
</protein>
<organism evidence="2 3">
    <name type="scientific">Anabarilius grahami</name>
    <name type="common">Kanglang fish</name>
    <name type="synonym">Barilius grahami</name>
    <dbReference type="NCBI Taxonomy" id="495550"/>
    <lineage>
        <taxon>Eukaryota</taxon>
        <taxon>Metazoa</taxon>
        <taxon>Chordata</taxon>
        <taxon>Craniata</taxon>
        <taxon>Vertebrata</taxon>
        <taxon>Euteleostomi</taxon>
        <taxon>Actinopterygii</taxon>
        <taxon>Neopterygii</taxon>
        <taxon>Teleostei</taxon>
        <taxon>Ostariophysi</taxon>
        <taxon>Cypriniformes</taxon>
        <taxon>Xenocyprididae</taxon>
        <taxon>Xenocypridinae</taxon>
        <taxon>Xenocypridinae incertae sedis</taxon>
        <taxon>Anabarilius</taxon>
    </lineage>
</organism>
<feature type="region of interest" description="Disordered" evidence="1">
    <location>
        <begin position="51"/>
        <end position="77"/>
    </location>
</feature>
<accession>A0A3N0Y7S4</accession>
<evidence type="ECO:0000256" key="1">
    <source>
        <dbReference type="SAM" id="MobiDB-lite"/>
    </source>
</evidence>
<dbReference type="AlphaFoldDB" id="A0A3N0Y7S4"/>
<reference evidence="2 3" key="1">
    <citation type="submission" date="2018-10" db="EMBL/GenBank/DDBJ databases">
        <title>Genome assembly for a Yunnan-Guizhou Plateau 3E fish, Anabarilius grahami (Regan), and its evolutionary and genetic applications.</title>
        <authorList>
            <person name="Jiang W."/>
        </authorList>
    </citation>
    <scope>NUCLEOTIDE SEQUENCE [LARGE SCALE GENOMIC DNA]</scope>
    <source>
        <strain evidence="2">AG-KIZ</strain>
        <tissue evidence="2">Muscle</tissue>
    </source>
</reference>
<comment type="caution">
    <text evidence="2">The sequence shown here is derived from an EMBL/GenBank/DDBJ whole genome shotgun (WGS) entry which is preliminary data.</text>
</comment>
<keyword evidence="3" id="KW-1185">Reference proteome</keyword>
<dbReference type="Proteomes" id="UP000281406">
    <property type="component" value="Unassembled WGS sequence"/>
</dbReference>
<sequence>MICIECHSLCQPSQVAVKLTRRAMGSPSPNCHSDISFGKTRRDFSDRTAGVGGHAALCGSSHGREEGPQGAGAASLRPSAVQLGKTCLTCENEEPADRKRQKKGILLTRYLRVRLHIVKMIPVHTDP</sequence>
<proteinExistence type="predicted"/>
<gene>
    <name evidence="2" type="ORF">DPX16_9439</name>
</gene>